<evidence type="ECO:0000256" key="2">
    <source>
        <dbReference type="ARBA" id="ARBA00022525"/>
    </source>
</evidence>
<reference evidence="5" key="3">
    <citation type="submission" date="2024-09" db="EMBL/GenBank/DDBJ databases">
        <authorList>
            <person name="Sun Q."/>
            <person name="Mori K."/>
        </authorList>
    </citation>
    <scope>NUCLEOTIDE SEQUENCE</scope>
    <source>
        <strain evidence="5">CCM 7435</strain>
    </source>
</reference>
<dbReference type="InterPro" id="IPR007280">
    <property type="entry name" value="Peptidase_C_arc/bac"/>
</dbReference>
<protein>
    <submittedName>
        <fullName evidence="5">Calcium-binding protein</fullName>
    </submittedName>
</protein>
<dbReference type="RefSeq" id="WP_213351719.1">
    <property type="nucleotide sequence ID" value="NZ_JAHBGB010000006.1"/>
</dbReference>
<dbReference type="EMBL" id="JBHUHD010000001">
    <property type="protein sequence ID" value="MFD2141858.1"/>
    <property type="molecule type" value="Genomic_DNA"/>
</dbReference>
<dbReference type="InterPro" id="IPR011049">
    <property type="entry name" value="Serralysin-like_metalloprot_C"/>
</dbReference>
<comment type="subcellular location">
    <subcellularLocation>
        <location evidence="1">Secreted</location>
    </subcellularLocation>
</comment>
<evidence type="ECO:0000313" key="6">
    <source>
        <dbReference type="Proteomes" id="UP001597299"/>
    </source>
</evidence>
<evidence type="ECO:0000313" key="5">
    <source>
        <dbReference type="EMBL" id="MFD2143435.1"/>
    </source>
</evidence>
<dbReference type="InterPro" id="IPR001343">
    <property type="entry name" value="Hemolysn_Ca-bd"/>
</dbReference>
<evidence type="ECO:0000313" key="4">
    <source>
        <dbReference type="EMBL" id="MFD2141858.1"/>
    </source>
</evidence>
<evidence type="ECO:0000259" key="3">
    <source>
        <dbReference type="Pfam" id="PF04151"/>
    </source>
</evidence>
<comment type="caution">
    <text evidence="5">The sequence shown here is derived from an EMBL/GenBank/DDBJ whole genome shotgun (WGS) entry which is preliminary data.</text>
</comment>
<organism evidence="5 6">
    <name type="scientific">Ancylobacter oerskovii</name>
    <dbReference type="NCBI Taxonomy" id="459519"/>
    <lineage>
        <taxon>Bacteria</taxon>
        <taxon>Pseudomonadati</taxon>
        <taxon>Pseudomonadota</taxon>
        <taxon>Alphaproteobacteria</taxon>
        <taxon>Hyphomicrobiales</taxon>
        <taxon>Xanthobacteraceae</taxon>
        <taxon>Ancylobacter</taxon>
    </lineage>
</organism>
<dbReference type="PROSITE" id="PS00330">
    <property type="entry name" value="HEMOLYSIN_CALCIUM"/>
    <property type="match status" value="5"/>
</dbReference>
<dbReference type="Pfam" id="PF00353">
    <property type="entry name" value="HemolysinCabind"/>
    <property type="match status" value="4"/>
</dbReference>
<dbReference type="Gene3D" id="2.150.10.10">
    <property type="entry name" value="Serralysin-like metalloprotease, C-terminal"/>
    <property type="match status" value="4"/>
</dbReference>
<feature type="domain" description="Peptidase C-terminal archaeal/bacterial" evidence="3">
    <location>
        <begin position="103"/>
        <end position="191"/>
    </location>
</feature>
<reference evidence="6" key="2">
    <citation type="journal article" date="2019" name="Int. J. Syst. Evol. Microbiol.">
        <title>The Global Catalogue of Microorganisms (GCM) 10K type strain sequencing project: providing services to taxonomists for standard genome sequencing and annotation.</title>
        <authorList>
            <consortium name="The Broad Institute Genomics Platform"/>
            <consortium name="The Broad Institute Genome Sequencing Center for Infectious Disease"/>
            <person name="Wu L."/>
            <person name="Ma J."/>
        </authorList>
    </citation>
    <scope>NUCLEOTIDE SEQUENCE [LARGE SCALE GENOMIC DNA]</scope>
    <source>
        <strain evidence="6">CCM 7435</strain>
    </source>
</reference>
<dbReference type="EMBL" id="JBHUHD010000002">
    <property type="protein sequence ID" value="MFD2143435.1"/>
    <property type="molecule type" value="Genomic_DNA"/>
</dbReference>
<evidence type="ECO:0000256" key="1">
    <source>
        <dbReference type="ARBA" id="ARBA00004613"/>
    </source>
</evidence>
<dbReference type="Gene3D" id="2.60.120.380">
    <property type="match status" value="1"/>
</dbReference>
<keyword evidence="6" id="KW-1185">Reference proteome</keyword>
<dbReference type="Pfam" id="PF04151">
    <property type="entry name" value="PPC"/>
    <property type="match status" value="1"/>
</dbReference>
<name>A0ABW4Z4E3_9HYPH</name>
<sequence length="613" mass="62218">MAISYVYTGQPMNGTANDDFVIGFKGSTGTDNNTINGNGGDDWVMADSSDTWIPNASYLNGSIANAFNLETLTSTWTTSENPLIGNSTIPHTTVIAEATIGQSEFYRVAVGAGQTITIDIDFGSQTSIGVTRDLVIELQDSLGNIIATADDSLVTDGGLGSFPSTAGSISSYDPYLSYTLANAGIYYINIRPFGGGPGSTFTENNTFLMNLSVTGHAASATNPVMGSDIVNGGAGNDSLFGQGGGDTINGGTGDDFIDGGSGIDTISGGDNNDTIYGGNGSEENVHGDNGDDILYSGGEGHYYGDAGNDRIYAGETQGINEFLDGGTGVDTLDTTSWNGLYVIDMVTGATNFGESFTNFENLIAGNGSDTITGTSAANIIKAGGGTDTVLAGAGDDEVAGGAGDDTLDGGDGSDTLDYSASNAAVTISLAIETASGGHAQGDTFANFENVIGSVLGDILSGDVGSNVLTGVEGNDILYGDAGNDMLNGGLGNDVLYGGIGRDGLNGNSGADRFVFKSVSEMSTSSALRDYIADFSHAEADKIDLSGIDANTAASGNQAFTFIGPAGFHGVIGELRTATTSAGTEVYGDINGDAVADFDIHLKPMALVASDFIL</sequence>
<keyword evidence="2" id="KW-0964">Secreted</keyword>
<reference evidence="5" key="1">
    <citation type="journal article" date="2014" name="Int. J. Syst. Evol. Microbiol.">
        <title>Complete genome of a new Firmicutes species belonging to the dominant human colonic microbiota ('Ruminococcus bicirculans') reveals two chromosomes and a selective capacity to utilize plant glucans.</title>
        <authorList>
            <consortium name="NISC Comparative Sequencing Program"/>
            <person name="Wegmann U."/>
            <person name="Louis P."/>
            <person name="Goesmann A."/>
            <person name="Henrissat B."/>
            <person name="Duncan S.H."/>
            <person name="Flint H.J."/>
        </authorList>
    </citation>
    <scope>NUCLEOTIDE SEQUENCE</scope>
    <source>
        <strain evidence="5">CCM 7435</strain>
    </source>
</reference>
<dbReference type="SUPFAM" id="SSF51120">
    <property type="entry name" value="beta-Roll"/>
    <property type="match status" value="3"/>
</dbReference>
<dbReference type="PANTHER" id="PTHR38340:SF1">
    <property type="entry name" value="S-LAYER PROTEIN"/>
    <property type="match status" value="1"/>
</dbReference>
<dbReference type="Proteomes" id="UP001597299">
    <property type="component" value="Unassembled WGS sequence"/>
</dbReference>
<gene>
    <name evidence="4" type="ORF">ACFSNC_15725</name>
    <name evidence="5" type="ORF">ACFSNC_23760</name>
</gene>
<accession>A0ABW4Z4E3</accession>
<dbReference type="PRINTS" id="PR00313">
    <property type="entry name" value="CABNDNGRPT"/>
</dbReference>
<dbReference type="InterPro" id="IPR018511">
    <property type="entry name" value="Hemolysin-typ_Ca-bd_CS"/>
</dbReference>
<dbReference type="InterPro" id="IPR050557">
    <property type="entry name" value="RTX_toxin/Mannuronan_C5-epim"/>
</dbReference>
<proteinExistence type="predicted"/>
<dbReference type="PANTHER" id="PTHR38340">
    <property type="entry name" value="S-LAYER PROTEIN"/>
    <property type="match status" value="1"/>
</dbReference>